<organism evidence="3 4">
    <name type="scientific">Paramecium sonneborni</name>
    <dbReference type="NCBI Taxonomy" id="65129"/>
    <lineage>
        <taxon>Eukaryota</taxon>
        <taxon>Sar</taxon>
        <taxon>Alveolata</taxon>
        <taxon>Ciliophora</taxon>
        <taxon>Intramacronucleata</taxon>
        <taxon>Oligohymenophorea</taxon>
        <taxon>Peniculida</taxon>
        <taxon>Parameciidae</taxon>
        <taxon>Paramecium</taxon>
    </lineage>
</organism>
<keyword evidence="2" id="KW-1133">Transmembrane helix</keyword>
<feature type="compositionally biased region" description="Polar residues" evidence="1">
    <location>
        <begin position="44"/>
        <end position="55"/>
    </location>
</feature>
<dbReference type="Proteomes" id="UP000692954">
    <property type="component" value="Unassembled WGS sequence"/>
</dbReference>
<feature type="region of interest" description="Disordered" evidence="1">
    <location>
        <begin position="44"/>
        <end position="69"/>
    </location>
</feature>
<dbReference type="OrthoDB" id="299876at2759"/>
<dbReference type="EMBL" id="CAJJDN010000118">
    <property type="protein sequence ID" value="CAD8118653.1"/>
    <property type="molecule type" value="Genomic_DNA"/>
</dbReference>
<feature type="transmembrane region" description="Helical" evidence="2">
    <location>
        <begin position="12"/>
        <end position="33"/>
    </location>
</feature>
<keyword evidence="2" id="KW-0472">Membrane</keyword>
<evidence type="ECO:0000256" key="2">
    <source>
        <dbReference type="SAM" id="Phobius"/>
    </source>
</evidence>
<evidence type="ECO:0000256" key="1">
    <source>
        <dbReference type="SAM" id="MobiDB-lite"/>
    </source>
</evidence>
<feature type="transmembrane region" description="Helical" evidence="2">
    <location>
        <begin position="184"/>
        <end position="203"/>
    </location>
</feature>
<sequence length="210" mass="24384">MSEQINYSKVIEFFWFFFPFLLFICAVLLKFYIKTSIHVDQGQNRSKSYSQQNLNDQKHNEPQKHDNDGFQGPEIQIVGNVQQNQQMDIVYEGKQMQQAQSMQQVPQLSTISPNLTQNTRTAKLFNGLNEMISTYFPLLSVSILCINNFAVWGWALSCVLIYLVFVIAFNICEVQRNFSDTIKKFLYISHHIWLGGIFISYLACKLKLSN</sequence>
<accession>A0A8S1QSY4</accession>
<evidence type="ECO:0008006" key="5">
    <source>
        <dbReference type="Google" id="ProtNLM"/>
    </source>
</evidence>
<keyword evidence="4" id="KW-1185">Reference proteome</keyword>
<comment type="caution">
    <text evidence="3">The sequence shown here is derived from an EMBL/GenBank/DDBJ whole genome shotgun (WGS) entry which is preliminary data.</text>
</comment>
<reference evidence="3" key="1">
    <citation type="submission" date="2021-01" db="EMBL/GenBank/DDBJ databases">
        <authorList>
            <consortium name="Genoscope - CEA"/>
            <person name="William W."/>
        </authorList>
    </citation>
    <scope>NUCLEOTIDE SEQUENCE</scope>
</reference>
<feature type="compositionally biased region" description="Basic and acidic residues" evidence="1">
    <location>
        <begin position="56"/>
        <end position="68"/>
    </location>
</feature>
<evidence type="ECO:0000313" key="3">
    <source>
        <dbReference type="EMBL" id="CAD8118653.1"/>
    </source>
</evidence>
<keyword evidence="2" id="KW-0812">Transmembrane</keyword>
<gene>
    <name evidence="3" type="ORF">PSON_ATCC_30995.1.T1180056</name>
</gene>
<evidence type="ECO:0000313" key="4">
    <source>
        <dbReference type="Proteomes" id="UP000692954"/>
    </source>
</evidence>
<proteinExistence type="predicted"/>
<protein>
    <recommendedName>
        <fullName evidence="5">Transmembrane protein</fullName>
    </recommendedName>
</protein>
<feature type="transmembrane region" description="Helical" evidence="2">
    <location>
        <begin position="149"/>
        <end position="172"/>
    </location>
</feature>
<name>A0A8S1QSY4_9CILI</name>
<dbReference type="AlphaFoldDB" id="A0A8S1QSY4"/>